<dbReference type="Gene3D" id="4.10.430.10">
    <property type="entry name" value="Histone-like protein H-NS, C-terminal domain"/>
    <property type="match status" value="1"/>
</dbReference>
<gene>
    <name evidence="8" type="ORF">A10D4_04755</name>
</gene>
<dbReference type="GO" id="GO:0030527">
    <property type="term" value="F:structural constituent of chromatin"/>
    <property type="evidence" value="ECO:0007669"/>
    <property type="project" value="InterPro"/>
</dbReference>
<dbReference type="InterPro" id="IPR027444">
    <property type="entry name" value="H-NS_C_dom"/>
</dbReference>
<evidence type="ECO:0000256" key="5">
    <source>
        <dbReference type="PIRNR" id="PIRNR002096"/>
    </source>
</evidence>
<dbReference type="GO" id="GO:0032993">
    <property type="term" value="C:protein-DNA complex"/>
    <property type="evidence" value="ECO:0007669"/>
    <property type="project" value="TreeGrafter"/>
</dbReference>
<dbReference type="SMART" id="SM00528">
    <property type="entry name" value="HNS"/>
    <property type="match status" value="1"/>
</dbReference>
<dbReference type="PIRSF" id="PIRSF002096">
    <property type="entry name" value="HnS"/>
    <property type="match status" value="1"/>
</dbReference>
<evidence type="ECO:0000256" key="6">
    <source>
        <dbReference type="SAM" id="Coils"/>
    </source>
</evidence>
<dbReference type="eggNOG" id="COG2916">
    <property type="taxonomic scope" value="Bacteria"/>
</dbReference>
<comment type="caution">
    <text evidence="8">The sequence shown here is derived from an EMBL/GenBank/DDBJ whole genome shotgun (WGS) entry which is preliminary data.</text>
</comment>
<organism evidence="8 9">
    <name type="scientific">Idiomarina xiamenensis 10-D-4</name>
    <dbReference type="NCBI Taxonomy" id="740709"/>
    <lineage>
        <taxon>Bacteria</taxon>
        <taxon>Pseudomonadati</taxon>
        <taxon>Pseudomonadota</taxon>
        <taxon>Gammaproteobacteria</taxon>
        <taxon>Alteromonadales</taxon>
        <taxon>Idiomarinaceae</taxon>
        <taxon>Idiomarina</taxon>
    </lineage>
</organism>
<dbReference type="PANTHER" id="PTHR38097">
    <property type="match status" value="1"/>
</dbReference>
<dbReference type="GO" id="GO:0003681">
    <property type="term" value="F:bent DNA binding"/>
    <property type="evidence" value="ECO:0007669"/>
    <property type="project" value="TreeGrafter"/>
</dbReference>
<dbReference type="Pfam" id="PF00816">
    <property type="entry name" value="Histone_HNS"/>
    <property type="match status" value="1"/>
</dbReference>
<dbReference type="Pfam" id="PF22470">
    <property type="entry name" value="Histone_HNS_N"/>
    <property type="match status" value="1"/>
</dbReference>
<dbReference type="PANTHER" id="PTHR38097:SF2">
    <property type="entry name" value="DNA-BINDING PROTEIN STPA"/>
    <property type="match status" value="1"/>
</dbReference>
<dbReference type="SUPFAM" id="SSF81273">
    <property type="entry name" value="H-NS histone-like proteins"/>
    <property type="match status" value="2"/>
</dbReference>
<dbReference type="InterPro" id="IPR001801">
    <property type="entry name" value="Histone_HNS"/>
</dbReference>
<comment type="similarity">
    <text evidence="2 5">Belongs to the histone-like protein H-NS family.</text>
</comment>
<dbReference type="InterPro" id="IPR054180">
    <property type="entry name" value="H-NS-like_N"/>
</dbReference>
<dbReference type="GO" id="GO:0003680">
    <property type="term" value="F:minor groove of adenine-thymine-rich DNA binding"/>
    <property type="evidence" value="ECO:0007669"/>
    <property type="project" value="TreeGrafter"/>
</dbReference>
<comment type="subcellular location">
    <subcellularLocation>
        <location evidence="1">Cytoplasm</location>
        <location evidence="1">Nucleoid</location>
    </subcellularLocation>
</comment>
<dbReference type="AlphaFoldDB" id="K2KAM4"/>
<dbReference type="Gene3D" id="1.10.287.1050">
    <property type="entry name" value="H-NS histone-like proteins"/>
    <property type="match status" value="1"/>
</dbReference>
<evidence type="ECO:0000256" key="4">
    <source>
        <dbReference type="ARBA" id="ARBA00023125"/>
    </source>
</evidence>
<keyword evidence="4 5" id="KW-0238">DNA-binding</keyword>
<dbReference type="GO" id="GO:0001217">
    <property type="term" value="F:DNA-binding transcription repressor activity"/>
    <property type="evidence" value="ECO:0007669"/>
    <property type="project" value="TreeGrafter"/>
</dbReference>
<reference evidence="8 9" key="1">
    <citation type="journal article" date="2012" name="J. Bacteriol.">
        <title>Genome Sequence of Idiomarina xiamenensis Type Strain 10-D-4.</title>
        <authorList>
            <person name="Lai Q."/>
            <person name="Wang L."/>
            <person name="Wang W."/>
            <person name="Shao Z."/>
        </authorList>
    </citation>
    <scope>NUCLEOTIDE SEQUENCE [LARGE SCALE GENOMIC DNA]</scope>
    <source>
        <strain evidence="8 9">10-D-4</strain>
    </source>
</reference>
<feature type="domain" description="DNA-binding protein H-NS-like C-terminal" evidence="7">
    <location>
        <begin position="89"/>
        <end position="135"/>
    </location>
</feature>
<evidence type="ECO:0000313" key="9">
    <source>
        <dbReference type="Proteomes" id="UP000014115"/>
    </source>
</evidence>
<dbReference type="InterPro" id="IPR027454">
    <property type="entry name" value="Histone_HNS_N"/>
</dbReference>
<sequence length="136" mass="15579">MSEFINILTHGRRLKAATKNLSVSELEEVQQKLEKVISDRREEAEVQRREEQEKAQKIEEFKKAMADAGIDVSDIIEKEIGGDAIKKPRKKRAPKPPKYAIVENGERITWTGQGRMPNALKHALEKGNKLEDYLIK</sequence>
<keyword evidence="6" id="KW-0175">Coiled coil</keyword>
<dbReference type="STRING" id="740709.A10D4_04755"/>
<dbReference type="OrthoDB" id="6088948at2"/>
<accession>K2KAM4</accession>
<evidence type="ECO:0000256" key="3">
    <source>
        <dbReference type="ARBA" id="ARBA00022490"/>
    </source>
</evidence>
<evidence type="ECO:0000256" key="2">
    <source>
        <dbReference type="ARBA" id="ARBA00010610"/>
    </source>
</evidence>
<dbReference type="GO" id="GO:0000976">
    <property type="term" value="F:transcription cis-regulatory region binding"/>
    <property type="evidence" value="ECO:0007669"/>
    <property type="project" value="TreeGrafter"/>
</dbReference>
<dbReference type="InterPro" id="IPR037150">
    <property type="entry name" value="H-NS_C_dom_sf"/>
</dbReference>
<dbReference type="GO" id="GO:0009295">
    <property type="term" value="C:nucleoid"/>
    <property type="evidence" value="ECO:0007669"/>
    <property type="project" value="UniProtKB-SubCell"/>
</dbReference>
<evidence type="ECO:0000259" key="7">
    <source>
        <dbReference type="SMART" id="SM00528"/>
    </source>
</evidence>
<keyword evidence="3" id="KW-0963">Cytoplasm</keyword>
<dbReference type="PATRIC" id="fig|740709.3.peg.964"/>
<dbReference type="Proteomes" id="UP000014115">
    <property type="component" value="Unassembled WGS sequence"/>
</dbReference>
<dbReference type="GO" id="GO:0005829">
    <property type="term" value="C:cytosol"/>
    <property type="evidence" value="ECO:0007669"/>
    <property type="project" value="TreeGrafter"/>
</dbReference>
<feature type="coiled-coil region" evidence="6">
    <location>
        <begin position="23"/>
        <end position="61"/>
    </location>
</feature>
<protein>
    <recommendedName>
        <fullName evidence="5">DNA-binding protein</fullName>
    </recommendedName>
</protein>
<evidence type="ECO:0000256" key="1">
    <source>
        <dbReference type="ARBA" id="ARBA00004453"/>
    </source>
</evidence>
<proteinExistence type="inferred from homology"/>
<dbReference type="RefSeq" id="WP_008488065.1">
    <property type="nucleotide sequence ID" value="NZ_AMRG01000004.1"/>
</dbReference>
<dbReference type="EMBL" id="AMRG01000004">
    <property type="protein sequence ID" value="EKE84893.1"/>
    <property type="molecule type" value="Genomic_DNA"/>
</dbReference>
<name>K2KAM4_9GAMM</name>
<evidence type="ECO:0000313" key="8">
    <source>
        <dbReference type="EMBL" id="EKE84893.1"/>
    </source>
</evidence>
<dbReference type="GO" id="GO:0046983">
    <property type="term" value="F:protein dimerization activity"/>
    <property type="evidence" value="ECO:0007669"/>
    <property type="project" value="InterPro"/>
</dbReference>
<keyword evidence="9" id="KW-1185">Reference proteome</keyword>